<dbReference type="RefSeq" id="WP_308952243.1">
    <property type="nucleotide sequence ID" value="NZ_JARXHW010000063.1"/>
</dbReference>
<accession>A0ABU1AYV3</accession>
<protein>
    <submittedName>
        <fullName evidence="2">Uncharacterized protein</fullName>
    </submittedName>
</protein>
<dbReference type="Proteomes" id="UP001225316">
    <property type="component" value="Unassembled WGS sequence"/>
</dbReference>
<feature type="signal peptide" evidence="1">
    <location>
        <begin position="1"/>
        <end position="18"/>
    </location>
</feature>
<proteinExistence type="predicted"/>
<organism evidence="2 3">
    <name type="scientific">Thalassobacterium maritimum</name>
    <dbReference type="NCBI Taxonomy" id="3041265"/>
    <lineage>
        <taxon>Bacteria</taxon>
        <taxon>Pseudomonadati</taxon>
        <taxon>Verrucomicrobiota</taxon>
        <taxon>Opitutia</taxon>
        <taxon>Puniceicoccales</taxon>
        <taxon>Coraliomargaritaceae</taxon>
        <taxon>Thalassobacterium</taxon>
    </lineage>
</organism>
<sequence length="239" mass="26874">MKIRFLLALLFTSNALSAQTLESRILVEPAESLPVTVRLNREEVDRYQTEAYAITAGGQLTLSGGLSRQWRIPLISGGKALTFELGNLRHVACELRIYPVGTYALGGWEDSLPVYLEAAKQNPANAKLRFKTDAAGAITFMLPRESRGREIRGADGEIVFSDKRTVYPTLWGSPYYIVEYAMTDNENTEEAQDLKVSELFLSTRSTDVHLIFRSSEESHFGLFRSLFGYLKSFYIVGQR</sequence>
<feature type="chain" id="PRO_5047218473" evidence="1">
    <location>
        <begin position="19"/>
        <end position="239"/>
    </location>
</feature>
<comment type="caution">
    <text evidence="2">The sequence shown here is derived from an EMBL/GenBank/DDBJ whole genome shotgun (WGS) entry which is preliminary data.</text>
</comment>
<name>A0ABU1AYV3_9BACT</name>
<keyword evidence="1" id="KW-0732">Signal</keyword>
<evidence type="ECO:0000256" key="1">
    <source>
        <dbReference type="SAM" id="SignalP"/>
    </source>
</evidence>
<gene>
    <name evidence="2" type="ORF">QEH52_17570</name>
</gene>
<keyword evidence="3" id="KW-1185">Reference proteome</keyword>
<evidence type="ECO:0000313" key="3">
    <source>
        <dbReference type="Proteomes" id="UP001225316"/>
    </source>
</evidence>
<evidence type="ECO:0000313" key="2">
    <source>
        <dbReference type="EMBL" id="MDQ8209341.1"/>
    </source>
</evidence>
<reference evidence="2 3" key="1">
    <citation type="submission" date="2023-04" db="EMBL/GenBank/DDBJ databases">
        <title>A novel bacteria isolated from coastal sediment.</title>
        <authorList>
            <person name="Liu X.-J."/>
            <person name="Du Z.-J."/>
        </authorList>
    </citation>
    <scope>NUCLEOTIDE SEQUENCE [LARGE SCALE GENOMIC DNA]</scope>
    <source>
        <strain evidence="2 3">SDUM461003</strain>
    </source>
</reference>
<dbReference type="EMBL" id="JARXHW010000063">
    <property type="protein sequence ID" value="MDQ8209341.1"/>
    <property type="molecule type" value="Genomic_DNA"/>
</dbReference>